<accession>A0A0B7NIJ0</accession>
<comment type="function">
    <text evidence="9">Acts as a component of the essential kinetochore-associated NDC80 complex, which is required for chromosome segregation and spindle checkpoint activity.</text>
</comment>
<evidence type="ECO:0000256" key="6">
    <source>
        <dbReference type="ARBA" id="ARBA00023054"/>
    </source>
</evidence>
<dbReference type="GO" id="GO:0007059">
    <property type="term" value="P:chromosome segregation"/>
    <property type="evidence" value="ECO:0007669"/>
    <property type="project" value="InterPro"/>
</dbReference>
<keyword evidence="6 10" id="KW-0175">Coiled coil</keyword>
<evidence type="ECO:0000256" key="8">
    <source>
        <dbReference type="ARBA" id="ARBA00023328"/>
    </source>
</evidence>
<keyword evidence="13" id="KW-1185">Reference proteome</keyword>
<comment type="subcellular location">
    <subcellularLocation>
        <location evidence="9">Nucleus</location>
    </subcellularLocation>
    <subcellularLocation>
        <location evidence="9">Chromosome</location>
        <location evidence="9">Centromere</location>
        <location evidence="9">Kinetochore</location>
    </subcellularLocation>
</comment>
<evidence type="ECO:0000256" key="9">
    <source>
        <dbReference type="RuleBase" id="RU367150"/>
    </source>
</evidence>
<comment type="subunit">
    <text evidence="9">Component of the NDC80 complex.</text>
</comment>
<keyword evidence="2 9" id="KW-0158">Chromosome</keyword>
<dbReference type="GO" id="GO:0031262">
    <property type="term" value="C:Ndc80 complex"/>
    <property type="evidence" value="ECO:0007669"/>
    <property type="project" value="InterPro"/>
</dbReference>
<dbReference type="PANTHER" id="PTHR14281:SF0">
    <property type="entry name" value="KINETOCHORE PROTEIN SPC25"/>
    <property type="match status" value="1"/>
</dbReference>
<proteinExistence type="inferred from homology"/>
<organism evidence="12 13">
    <name type="scientific">Parasitella parasitica</name>
    <dbReference type="NCBI Taxonomy" id="35722"/>
    <lineage>
        <taxon>Eukaryota</taxon>
        <taxon>Fungi</taxon>
        <taxon>Fungi incertae sedis</taxon>
        <taxon>Mucoromycota</taxon>
        <taxon>Mucoromycotina</taxon>
        <taxon>Mucoromycetes</taxon>
        <taxon>Mucorales</taxon>
        <taxon>Mucorineae</taxon>
        <taxon>Mucoraceae</taxon>
        <taxon>Parasitella</taxon>
    </lineage>
</organism>
<evidence type="ECO:0000256" key="2">
    <source>
        <dbReference type="ARBA" id="ARBA00022454"/>
    </source>
</evidence>
<evidence type="ECO:0000256" key="4">
    <source>
        <dbReference type="ARBA" id="ARBA00022776"/>
    </source>
</evidence>
<reference evidence="12 13" key="1">
    <citation type="submission" date="2014-09" db="EMBL/GenBank/DDBJ databases">
        <authorList>
            <person name="Ellenberger Sabrina"/>
        </authorList>
    </citation>
    <scope>NUCLEOTIDE SEQUENCE [LARGE SCALE GENOMIC DNA]</scope>
    <source>
        <strain evidence="12 13">CBS 412.66</strain>
    </source>
</reference>
<dbReference type="CDD" id="cd23784">
    <property type="entry name" value="RWD_Spc25"/>
    <property type="match status" value="1"/>
</dbReference>
<keyword evidence="7 9" id="KW-0131">Cell cycle</keyword>
<dbReference type="OrthoDB" id="6353017at2759"/>
<protein>
    <recommendedName>
        <fullName evidence="9">Kinetochore protein SPC25</fullName>
    </recommendedName>
</protein>
<dbReference type="GO" id="GO:0051301">
    <property type="term" value="P:cell division"/>
    <property type="evidence" value="ECO:0007669"/>
    <property type="project" value="UniProtKB-UniRule"/>
</dbReference>
<dbReference type="InterPro" id="IPR045143">
    <property type="entry name" value="Spc25"/>
</dbReference>
<dbReference type="InterPro" id="IPR013255">
    <property type="entry name" value="Spc25_C"/>
</dbReference>
<evidence type="ECO:0000259" key="11">
    <source>
        <dbReference type="Pfam" id="PF08234"/>
    </source>
</evidence>
<sequence length="240" mass="28214">MIHSNSTTNKSKEYEKLMLDLEVYSNKMKTALKHVENTIQTEESLLHTMNKNYQSRLEELDEKKKKLQDTIAQQKRNIAEVEQKLPHTKDIALANRVIKEQEETNKLMKTRQALLTKRNELNQKILEKQQEEANKVSIEKRNRLLNELELNAYRHALQLEIINRYDAIKFEFKCVDKKAPEKTYSLALTINESNSYTVIECHPDSVLPEISKLLIALNEDRELFVFIKGVRRIFQDSARS</sequence>
<dbReference type="AlphaFoldDB" id="A0A0B7NIJ0"/>
<gene>
    <name evidence="12" type="primary">PARPA_09370.1 scaffold 36248</name>
</gene>
<keyword evidence="5 9" id="KW-0995">Kinetochore</keyword>
<keyword evidence="4 9" id="KW-0498">Mitosis</keyword>
<dbReference type="PANTHER" id="PTHR14281">
    <property type="entry name" value="KINETOCHORE PROTEIN SPC25-RELATED"/>
    <property type="match status" value="1"/>
</dbReference>
<evidence type="ECO:0000256" key="10">
    <source>
        <dbReference type="SAM" id="Coils"/>
    </source>
</evidence>
<name>A0A0B7NIJ0_9FUNG</name>
<dbReference type="EMBL" id="LN731931">
    <property type="protein sequence ID" value="CEP15167.1"/>
    <property type="molecule type" value="Genomic_DNA"/>
</dbReference>
<dbReference type="Proteomes" id="UP000054107">
    <property type="component" value="Unassembled WGS sequence"/>
</dbReference>
<evidence type="ECO:0000256" key="7">
    <source>
        <dbReference type="ARBA" id="ARBA00023306"/>
    </source>
</evidence>
<keyword evidence="8 9" id="KW-0137">Centromere</keyword>
<feature type="domain" description="Chromosome segregation protein Spc25 C-terminal" evidence="11">
    <location>
        <begin position="166"/>
        <end position="235"/>
    </location>
</feature>
<dbReference type="GO" id="GO:0005634">
    <property type="term" value="C:nucleus"/>
    <property type="evidence" value="ECO:0007669"/>
    <property type="project" value="UniProtKB-SubCell"/>
</dbReference>
<dbReference type="STRING" id="35722.A0A0B7NIJ0"/>
<feature type="coiled-coil region" evidence="10">
    <location>
        <begin position="111"/>
        <end position="148"/>
    </location>
</feature>
<dbReference type="Gene3D" id="3.30.457.50">
    <property type="entry name" value="Chromosome segregation protein Spc25"/>
    <property type="match status" value="1"/>
</dbReference>
<evidence type="ECO:0000256" key="5">
    <source>
        <dbReference type="ARBA" id="ARBA00022838"/>
    </source>
</evidence>
<feature type="coiled-coil region" evidence="10">
    <location>
        <begin position="50"/>
        <end position="84"/>
    </location>
</feature>
<evidence type="ECO:0000256" key="3">
    <source>
        <dbReference type="ARBA" id="ARBA00022618"/>
    </source>
</evidence>
<evidence type="ECO:0000313" key="12">
    <source>
        <dbReference type="EMBL" id="CEP15167.1"/>
    </source>
</evidence>
<keyword evidence="3 9" id="KW-0132">Cell division</keyword>
<evidence type="ECO:0000313" key="13">
    <source>
        <dbReference type="Proteomes" id="UP000054107"/>
    </source>
</evidence>
<keyword evidence="9" id="KW-0539">Nucleus</keyword>
<dbReference type="Pfam" id="PF08234">
    <property type="entry name" value="Spindle_Spc25"/>
    <property type="match status" value="1"/>
</dbReference>
<evidence type="ECO:0000256" key="1">
    <source>
        <dbReference type="ARBA" id="ARBA00006379"/>
    </source>
</evidence>
<comment type="similarity">
    <text evidence="1 9">Belongs to the SPC25 family.</text>
</comment>